<dbReference type="PANTHER" id="PTHR35936:SF17">
    <property type="entry name" value="ARGININE-BINDING EXTRACELLULAR PROTEIN ARTP"/>
    <property type="match status" value="1"/>
</dbReference>
<dbReference type="PANTHER" id="PTHR35936">
    <property type="entry name" value="MEMBRANE-BOUND LYTIC MUREIN TRANSGLYCOSYLASE F"/>
    <property type="match status" value="1"/>
</dbReference>
<organism evidence="7 10">
    <name type="scientific">Tatumella citrea</name>
    <name type="common">Pantoea citrea</name>
    <dbReference type="NCBI Taxonomy" id="53336"/>
    <lineage>
        <taxon>Bacteria</taxon>
        <taxon>Pseudomonadati</taxon>
        <taxon>Pseudomonadota</taxon>
        <taxon>Gammaproteobacteria</taxon>
        <taxon>Enterobacterales</taxon>
        <taxon>Erwiniaceae</taxon>
        <taxon>Tatumella</taxon>
    </lineage>
</organism>
<dbReference type="AlphaFoldDB" id="A0A1Y0LFG5"/>
<evidence type="ECO:0000259" key="6">
    <source>
        <dbReference type="SMART" id="SM00062"/>
    </source>
</evidence>
<evidence type="ECO:0000256" key="4">
    <source>
        <dbReference type="RuleBase" id="RU003744"/>
    </source>
</evidence>
<dbReference type="Gene3D" id="3.40.190.10">
    <property type="entry name" value="Periplasmic binding protein-like II"/>
    <property type="match status" value="2"/>
</dbReference>
<comment type="similarity">
    <text evidence="2 4">Belongs to the bacterial solute-binding protein 3 family.</text>
</comment>
<evidence type="ECO:0000313" key="9">
    <source>
        <dbReference type="Proteomes" id="UP000195729"/>
    </source>
</evidence>
<dbReference type="Proteomes" id="UP000195729">
    <property type="component" value="Chromosome"/>
</dbReference>
<proteinExistence type="inferred from homology"/>
<sequence>MFKKFFCSMILSMLAVSAVIPTANARSLDDIIKSGTLRIGVLPNSPPQSSIGATNQLEGFDIDVGNKLASELGVKADFVMTEIAQRVPFLVTDRIDISLGGLTRTVERAKSISYTVPLHTESMGVLTTDKLNIKSWKDLNNSKYTLVLIRGVWTADFLKQNLPQAKILYVDTMADTIRALAQGRADALVENIEFYMPFTANYPNVKWKVFPEAINTSYDAVGLAQNNTPLRDVLNIALYDMHTSGFVNNTWLKWFKAPMLVKINPNPYF</sequence>
<comment type="subcellular location">
    <subcellularLocation>
        <location evidence="1">Cell envelope</location>
    </subcellularLocation>
</comment>
<evidence type="ECO:0000256" key="3">
    <source>
        <dbReference type="ARBA" id="ARBA00022729"/>
    </source>
</evidence>
<keyword evidence="3 5" id="KW-0732">Signal</keyword>
<dbReference type="InterPro" id="IPR018313">
    <property type="entry name" value="SBP_3_CS"/>
</dbReference>
<dbReference type="EMBL" id="CP015579">
    <property type="protein sequence ID" value="ARU92798.1"/>
    <property type="molecule type" value="Genomic_DNA"/>
</dbReference>
<evidence type="ECO:0000256" key="2">
    <source>
        <dbReference type="ARBA" id="ARBA00010333"/>
    </source>
</evidence>
<evidence type="ECO:0000313" key="10">
    <source>
        <dbReference type="Proteomes" id="UP000195814"/>
    </source>
</evidence>
<gene>
    <name evidence="7" type="ORF">A7K98_02700</name>
    <name evidence="8" type="ORF">A7K99_02700</name>
</gene>
<reference evidence="9 10" key="1">
    <citation type="submission" date="2016-05" db="EMBL/GenBank/DDBJ databases">
        <title>Complete genome sequence of two 2,5-diketo-D-glunonic acid producing strain Tatumella citrea.</title>
        <authorList>
            <person name="Duan C."/>
            <person name="Yang J."/>
            <person name="Yang S."/>
        </authorList>
    </citation>
    <scope>NUCLEOTIDE SEQUENCE [LARGE SCALE GENOMIC DNA]</scope>
    <source>
        <strain evidence="8 9">ATCC 39140</strain>
        <strain evidence="7 10">DSM 13699</strain>
    </source>
</reference>
<name>A0A1Y0LFG5_TATCI</name>
<evidence type="ECO:0000313" key="7">
    <source>
        <dbReference type="EMBL" id="ARU92798.1"/>
    </source>
</evidence>
<feature type="chain" id="PRO_5013095736" description="Solute-binding protein family 3/N-terminal domain-containing protein" evidence="5">
    <location>
        <begin position="26"/>
        <end position="269"/>
    </location>
</feature>
<dbReference type="InterPro" id="IPR001638">
    <property type="entry name" value="Solute-binding_3/MltF_N"/>
</dbReference>
<dbReference type="KEGG" id="tci:A7K98_02700"/>
<dbReference type="GO" id="GO:0030288">
    <property type="term" value="C:outer membrane-bounded periplasmic space"/>
    <property type="evidence" value="ECO:0007669"/>
    <property type="project" value="UniProtKB-ARBA"/>
</dbReference>
<evidence type="ECO:0000256" key="5">
    <source>
        <dbReference type="SAM" id="SignalP"/>
    </source>
</evidence>
<dbReference type="Proteomes" id="UP000195814">
    <property type="component" value="Chromosome"/>
</dbReference>
<feature type="domain" description="Solute-binding protein family 3/N-terminal" evidence="6">
    <location>
        <begin position="36"/>
        <end position="258"/>
    </location>
</feature>
<dbReference type="SMART" id="SM00062">
    <property type="entry name" value="PBPb"/>
    <property type="match status" value="1"/>
</dbReference>
<dbReference type="SUPFAM" id="SSF53850">
    <property type="entry name" value="Periplasmic binding protein-like II"/>
    <property type="match status" value="1"/>
</dbReference>
<evidence type="ECO:0000256" key="1">
    <source>
        <dbReference type="ARBA" id="ARBA00004196"/>
    </source>
</evidence>
<keyword evidence="9" id="KW-1185">Reference proteome</keyword>
<accession>A0A1Y0LFG5</accession>
<evidence type="ECO:0000313" key="8">
    <source>
        <dbReference type="EMBL" id="ARU96836.1"/>
    </source>
</evidence>
<protein>
    <recommendedName>
        <fullName evidence="6">Solute-binding protein family 3/N-terminal domain-containing protein</fullName>
    </recommendedName>
</protein>
<dbReference type="PROSITE" id="PS01039">
    <property type="entry name" value="SBP_BACTERIAL_3"/>
    <property type="match status" value="1"/>
</dbReference>
<dbReference type="OrthoDB" id="8454826at2"/>
<dbReference type="EMBL" id="CP015581">
    <property type="protein sequence ID" value="ARU96836.1"/>
    <property type="molecule type" value="Genomic_DNA"/>
</dbReference>
<dbReference type="Pfam" id="PF00497">
    <property type="entry name" value="SBP_bac_3"/>
    <property type="match status" value="1"/>
</dbReference>
<dbReference type="RefSeq" id="WP_087487185.1">
    <property type="nucleotide sequence ID" value="NZ_CP015579.1"/>
</dbReference>
<feature type="signal peptide" evidence="5">
    <location>
        <begin position="1"/>
        <end position="25"/>
    </location>
</feature>